<protein>
    <submittedName>
        <fullName evidence="1">HRE2</fullName>
    </submittedName>
</protein>
<name>A0A2U1NS18_ARTAN</name>
<evidence type="ECO:0000313" key="2">
    <source>
        <dbReference type="Proteomes" id="UP000245207"/>
    </source>
</evidence>
<dbReference type="EMBL" id="PKPP01002287">
    <property type="protein sequence ID" value="PWA76268.1"/>
    <property type="molecule type" value="Genomic_DNA"/>
</dbReference>
<comment type="caution">
    <text evidence="1">The sequence shown here is derived from an EMBL/GenBank/DDBJ whole genome shotgun (WGS) entry which is preliminary data.</text>
</comment>
<evidence type="ECO:0000313" key="1">
    <source>
        <dbReference type="EMBL" id="PWA76268.1"/>
    </source>
</evidence>
<dbReference type="AlphaFoldDB" id="A0A2U1NS18"/>
<organism evidence="1 2">
    <name type="scientific">Artemisia annua</name>
    <name type="common">Sweet wormwood</name>
    <dbReference type="NCBI Taxonomy" id="35608"/>
    <lineage>
        <taxon>Eukaryota</taxon>
        <taxon>Viridiplantae</taxon>
        <taxon>Streptophyta</taxon>
        <taxon>Embryophyta</taxon>
        <taxon>Tracheophyta</taxon>
        <taxon>Spermatophyta</taxon>
        <taxon>Magnoliopsida</taxon>
        <taxon>eudicotyledons</taxon>
        <taxon>Gunneridae</taxon>
        <taxon>Pentapetalae</taxon>
        <taxon>asterids</taxon>
        <taxon>campanulids</taxon>
        <taxon>Asterales</taxon>
        <taxon>Asteraceae</taxon>
        <taxon>Asteroideae</taxon>
        <taxon>Anthemideae</taxon>
        <taxon>Artemisiinae</taxon>
        <taxon>Artemisia</taxon>
    </lineage>
</organism>
<sequence length="93" mass="10477">MKILAGVNFAHFDIKPVVESGFENVSFEENKSEVVVAQEENAVQKLTEELMAYESYMKFYEIPYMEGESTPVVAPVNNEGGGSIDLWSFDDFL</sequence>
<proteinExistence type="predicted"/>
<keyword evidence="2" id="KW-1185">Reference proteome</keyword>
<dbReference type="OrthoDB" id="1930411at2759"/>
<accession>A0A2U1NS18</accession>
<gene>
    <name evidence="1" type="ORF">CTI12_AA235940</name>
</gene>
<dbReference type="STRING" id="35608.A0A2U1NS18"/>
<reference evidence="1 2" key="1">
    <citation type="journal article" date="2018" name="Mol. Plant">
        <title>The genome of Artemisia annua provides insight into the evolution of Asteraceae family and artemisinin biosynthesis.</title>
        <authorList>
            <person name="Shen Q."/>
            <person name="Zhang L."/>
            <person name="Liao Z."/>
            <person name="Wang S."/>
            <person name="Yan T."/>
            <person name="Shi P."/>
            <person name="Liu M."/>
            <person name="Fu X."/>
            <person name="Pan Q."/>
            <person name="Wang Y."/>
            <person name="Lv Z."/>
            <person name="Lu X."/>
            <person name="Zhang F."/>
            <person name="Jiang W."/>
            <person name="Ma Y."/>
            <person name="Chen M."/>
            <person name="Hao X."/>
            <person name="Li L."/>
            <person name="Tang Y."/>
            <person name="Lv G."/>
            <person name="Zhou Y."/>
            <person name="Sun X."/>
            <person name="Brodelius P.E."/>
            <person name="Rose J.K.C."/>
            <person name="Tang K."/>
        </authorList>
    </citation>
    <scope>NUCLEOTIDE SEQUENCE [LARGE SCALE GENOMIC DNA]</scope>
    <source>
        <strain evidence="2">cv. Huhao1</strain>
        <tissue evidence="1">Leaf</tissue>
    </source>
</reference>
<dbReference type="Proteomes" id="UP000245207">
    <property type="component" value="Unassembled WGS sequence"/>
</dbReference>